<evidence type="ECO:0000256" key="4">
    <source>
        <dbReference type="ARBA" id="ARBA00022741"/>
    </source>
</evidence>
<dbReference type="Gene3D" id="3.30.930.10">
    <property type="entry name" value="Bira Bifunctional Protein, Domain 2"/>
    <property type="match status" value="1"/>
</dbReference>
<reference evidence="10" key="1">
    <citation type="journal article" date="2020" name="mSystems">
        <title>Genome- and Community-Level Interaction Insights into Carbon Utilization and Element Cycling Functions of Hydrothermarchaeota in Hydrothermal Sediment.</title>
        <authorList>
            <person name="Zhou Z."/>
            <person name="Liu Y."/>
            <person name="Xu W."/>
            <person name="Pan J."/>
            <person name="Luo Z.H."/>
            <person name="Li M."/>
        </authorList>
    </citation>
    <scope>NUCLEOTIDE SEQUENCE [LARGE SCALE GENOMIC DNA]</scope>
    <source>
        <strain evidence="10">SpSt-361</strain>
    </source>
</reference>
<dbReference type="SUPFAM" id="SSF52954">
    <property type="entry name" value="Class II aaRS ABD-related"/>
    <property type="match status" value="1"/>
</dbReference>
<dbReference type="GO" id="GO:0006426">
    <property type="term" value="P:glycyl-tRNA aminoacylation"/>
    <property type="evidence" value="ECO:0007669"/>
    <property type="project" value="UniProtKB-UniRule"/>
</dbReference>
<evidence type="ECO:0000256" key="8">
    <source>
        <dbReference type="HAMAP-Rule" id="MF_00253"/>
    </source>
</evidence>
<dbReference type="AlphaFoldDB" id="A0A831YYL9"/>
<evidence type="ECO:0000256" key="3">
    <source>
        <dbReference type="ARBA" id="ARBA00022598"/>
    </source>
</evidence>
<keyword evidence="3 8" id="KW-0436">Ligase</keyword>
<evidence type="ECO:0000313" key="10">
    <source>
        <dbReference type="EMBL" id="HEX61787.1"/>
    </source>
</evidence>
<keyword evidence="2 8" id="KW-0963">Cytoplasm</keyword>
<dbReference type="Pfam" id="PF00587">
    <property type="entry name" value="tRNA-synt_2b"/>
    <property type="match status" value="1"/>
</dbReference>
<dbReference type="InterPro" id="IPR002315">
    <property type="entry name" value="tRNA-synt_gly"/>
</dbReference>
<organism evidence="10">
    <name type="scientific">candidate division WWE3 bacterium</name>
    <dbReference type="NCBI Taxonomy" id="2053526"/>
    <lineage>
        <taxon>Bacteria</taxon>
        <taxon>Katanobacteria</taxon>
    </lineage>
</organism>
<feature type="domain" description="Aminoacyl-transfer RNA synthetases class-II family profile" evidence="9">
    <location>
        <begin position="7"/>
        <end position="335"/>
    </location>
</feature>
<comment type="caution">
    <text evidence="10">The sequence shown here is derived from an EMBL/GenBank/DDBJ whole genome shotgun (WGS) entry which is preliminary data.</text>
</comment>
<dbReference type="CDD" id="cd00858">
    <property type="entry name" value="GlyRS_anticodon"/>
    <property type="match status" value="1"/>
</dbReference>
<keyword evidence="5 8" id="KW-0067">ATP-binding</keyword>
<feature type="binding site" evidence="8">
    <location>
        <begin position="262"/>
        <end position="263"/>
    </location>
    <ligand>
        <name>ATP</name>
        <dbReference type="ChEBI" id="CHEBI:30616"/>
    </ligand>
</feature>
<evidence type="ECO:0000256" key="7">
    <source>
        <dbReference type="ARBA" id="ARBA00023146"/>
    </source>
</evidence>
<dbReference type="InterPro" id="IPR004154">
    <property type="entry name" value="Anticodon-bd"/>
</dbReference>
<dbReference type="NCBIfam" id="TIGR00389">
    <property type="entry name" value="glyS_dimeric"/>
    <property type="match status" value="1"/>
</dbReference>
<keyword evidence="4 8" id="KW-0547">Nucleotide-binding</keyword>
<proteinExistence type="inferred from homology"/>
<dbReference type="InterPro" id="IPR036621">
    <property type="entry name" value="Anticodon-bd_dom_sf"/>
</dbReference>
<comment type="subunit">
    <text evidence="8">Homodimer.</text>
</comment>
<feature type="binding site" evidence="8">
    <location>
        <position position="146"/>
    </location>
    <ligand>
        <name>substrate</name>
    </ligand>
</feature>
<dbReference type="CDD" id="cd00774">
    <property type="entry name" value="GlyRS-like_core"/>
    <property type="match status" value="1"/>
</dbReference>
<dbReference type="InterPro" id="IPR033731">
    <property type="entry name" value="GlyRS-like_core"/>
</dbReference>
<dbReference type="EMBL" id="DSPJ01000040">
    <property type="protein sequence ID" value="HEX61787.1"/>
    <property type="molecule type" value="Genomic_DNA"/>
</dbReference>
<evidence type="ECO:0000256" key="2">
    <source>
        <dbReference type="ARBA" id="ARBA00022490"/>
    </source>
</evidence>
<keyword evidence="7 8" id="KW-0030">Aminoacyl-tRNA synthetase</keyword>
<dbReference type="PANTHER" id="PTHR10745">
    <property type="entry name" value="GLYCYL-TRNA SYNTHETASE/DNA POLYMERASE SUBUNIT GAMMA-2"/>
    <property type="match status" value="1"/>
</dbReference>
<evidence type="ECO:0000256" key="1">
    <source>
        <dbReference type="ARBA" id="ARBA00008226"/>
    </source>
</evidence>
<evidence type="ECO:0000259" key="9">
    <source>
        <dbReference type="PROSITE" id="PS50862"/>
    </source>
</evidence>
<evidence type="ECO:0000256" key="5">
    <source>
        <dbReference type="ARBA" id="ARBA00022840"/>
    </source>
</evidence>
<protein>
    <recommendedName>
        <fullName evidence="8">Glycine--tRNA ligase</fullName>
        <ecNumber evidence="8">6.1.1.14</ecNumber>
    </recommendedName>
    <alternativeName>
        <fullName evidence="8">Glycyl-tRNA synthetase</fullName>
        <shortName evidence="8">GlyRS</shortName>
    </alternativeName>
</protein>
<comment type="function">
    <text evidence="8">Catalyzes the attachment of glycine to tRNA(Gly).</text>
</comment>
<feature type="binding site" evidence="8">
    <location>
        <begin position="193"/>
        <end position="197"/>
    </location>
    <ligand>
        <name>substrate</name>
    </ligand>
</feature>
<dbReference type="InterPro" id="IPR045864">
    <property type="entry name" value="aa-tRNA-synth_II/BPL/LPL"/>
</dbReference>
<feature type="binding site" evidence="8">
    <location>
        <begin position="300"/>
        <end position="303"/>
    </location>
    <ligand>
        <name>ATP</name>
        <dbReference type="ChEBI" id="CHEBI:30616"/>
    </ligand>
</feature>
<comment type="catalytic activity">
    <reaction evidence="8">
        <text>tRNA(Gly) + glycine + ATP = glycyl-tRNA(Gly) + AMP + diphosphate</text>
        <dbReference type="Rhea" id="RHEA:16013"/>
        <dbReference type="Rhea" id="RHEA-COMP:9664"/>
        <dbReference type="Rhea" id="RHEA-COMP:9683"/>
        <dbReference type="ChEBI" id="CHEBI:30616"/>
        <dbReference type="ChEBI" id="CHEBI:33019"/>
        <dbReference type="ChEBI" id="CHEBI:57305"/>
        <dbReference type="ChEBI" id="CHEBI:78442"/>
        <dbReference type="ChEBI" id="CHEBI:78522"/>
        <dbReference type="ChEBI" id="CHEBI:456215"/>
        <dbReference type="EC" id="6.1.1.14"/>
    </reaction>
</comment>
<dbReference type="GO" id="GO:0004820">
    <property type="term" value="F:glycine-tRNA ligase activity"/>
    <property type="evidence" value="ECO:0007669"/>
    <property type="project" value="UniProtKB-UniRule"/>
</dbReference>
<dbReference type="PANTHER" id="PTHR10745:SF8">
    <property type="entry name" value="DNA POLYMERASE SUBUNIT GAMMA-2, MITOCHONDRIAL"/>
    <property type="match status" value="1"/>
</dbReference>
<dbReference type="InterPro" id="IPR027031">
    <property type="entry name" value="Gly-tRNA_synthase/POLG2"/>
</dbReference>
<dbReference type="GO" id="GO:0005737">
    <property type="term" value="C:cytoplasm"/>
    <property type="evidence" value="ECO:0007669"/>
    <property type="project" value="UniProtKB-SubCell"/>
</dbReference>
<dbReference type="NCBIfam" id="NF003211">
    <property type="entry name" value="PRK04173.1"/>
    <property type="match status" value="1"/>
</dbReference>
<dbReference type="PROSITE" id="PS50862">
    <property type="entry name" value="AA_TRNA_LIGASE_II"/>
    <property type="match status" value="1"/>
</dbReference>
<accession>A0A831YYL9</accession>
<feature type="binding site" evidence="8">
    <location>
        <begin position="296"/>
        <end position="300"/>
    </location>
    <ligand>
        <name>substrate</name>
    </ligand>
</feature>
<dbReference type="GO" id="GO:0005524">
    <property type="term" value="F:ATP binding"/>
    <property type="evidence" value="ECO:0007669"/>
    <property type="project" value="UniProtKB-UniRule"/>
</dbReference>
<dbReference type="Pfam" id="PF03129">
    <property type="entry name" value="HGTP_anticodon"/>
    <property type="match status" value="1"/>
</dbReference>
<dbReference type="InterPro" id="IPR022961">
    <property type="entry name" value="Gly_tRNA_ligase_bac"/>
</dbReference>
<evidence type="ECO:0000256" key="6">
    <source>
        <dbReference type="ARBA" id="ARBA00022917"/>
    </source>
</evidence>
<comment type="similarity">
    <text evidence="1 8">Belongs to the class-II aminoacyl-tRNA synthetase family.</text>
</comment>
<dbReference type="InterPro" id="IPR006195">
    <property type="entry name" value="aa-tRNA-synth_II"/>
</dbReference>
<keyword evidence="6 8" id="KW-0648">Protein biosynthesis</keyword>
<gene>
    <name evidence="8" type="primary">glyQS</name>
    <name evidence="10" type="ORF">ENR01_01355</name>
</gene>
<sequence length="433" mass="50150">MSPEVFEKIVALCKRRGFVYPSSEIYGGLSGFWDFGPLGTELKNNLKAAWWGRVVHRREDVVGLDSAIIYNRKVWEASGHTKNFSDPLVECKKCHQRQKSEVRSQELTCPSCGGGEFTEPKMFNLMFKTHVGSTEGEEGLAYLRPETAQGIFINFENIVNTTRLKLPFGIAQIGKAFRNEITTGNFIFRSREFEQAELEWFCLPKEADKWFKYWQRERIAWYGELGMKKENLKFREHEDKERAHYAVTAFDIEYRFPWGWGELEGIANRSDYDLRAHGLKYRDEETGEELVPFVIEPSVGIERSAFAFLLDAYEEVRDQRSEVRVVLKLHPKLAPYKVAVFPLIANKPELVKQARKIYSALATRNSLLPVAWDERGNIGKRYYSQDEIGTPWCVTIDYQTLEDNTVTVRDRDTTKQERVAVGELPSYFLENLS</sequence>
<feature type="binding site" evidence="8">
    <location>
        <position position="99"/>
    </location>
    <ligand>
        <name>substrate</name>
    </ligand>
</feature>
<feature type="binding site" evidence="8">
    <location>
        <begin position="188"/>
        <end position="193"/>
    </location>
    <ligand>
        <name>ATP</name>
        <dbReference type="ChEBI" id="CHEBI:30616"/>
    </ligand>
</feature>
<feature type="binding site" evidence="8">
    <location>
        <begin position="178"/>
        <end position="180"/>
    </location>
    <ligand>
        <name>ATP</name>
        <dbReference type="ChEBI" id="CHEBI:30616"/>
    </ligand>
</feature>
<dbReference type="InterPro" id="IPR002314">
    <property type="entry name" value="aa-tRNA-synt_IIb"/>
</dbReference>
<dbReference type="PRINTS" id="PR01043">
    <property type="entry name" value="TRNASYNTHGLY"/>
</dbReference>
<dbReference type="EC" id="6.1.1.14" evidence="8"/>
<dbReference type="HAMAP" id="MF_00253_B">
    <property type="entry name" value="Gly_tRNA_synth_B"/>
    <property type="match status" value="1"/>
</dbReference>
<dbReference type="Gene3D" id="3.40.50.800">
    <property type="entry name" value="Anticodon-binding domain"/>
    <property type="match status" value="1"/>
</dbReference>
<name>A0A831YYL9_UNCKA</name>
<comment type="subcellular location">
    <subcellularLocation>
        <location evidence="8">Cytoplasm</location>
    </subcellularLocation>
</comment>
<dbReference type="SUPFAM" id="SSF55681">
    <property type="entry name" value="Class II aaRS and biotin synthetases"/>
    <property type="match status" value="1"/>
</dbReference>